<dbReference type="Gene3D" id="3.40.50.2000">
    <property type="entry name" value="Glycogen Phosphorylase B"/>
    <property type="match status" value="2"/>
</dbReference>
<dbReference type="InterPro" id="IPR001296">
    <property type="entry name" value="Glyco_trans_1"/>
</dbReference>
<evidence type="ECO:0008006" key="5">
    <source>
        <dbReference type="Google" id="ProtNLM"/>
    </source>
</evidence>
<feature type="domain" description="Glycosyl transferase family 1" evidence="1">
    <location>
        <begin position="197"/>
        <end position="329"/>
    </location>
</feature>
<comment type="caution">
    <text evidence="3">The sequence shown here is derived from an EMBL/GenBank/DDBJ whole genome shotgun (WGS) entry which is preliminary data.</text>
</comment>
<name>A0A1F5PAE4_9BACT</name>
<feature type="domain" description="Glycosyltransferase subfamily 4-like N-terminal" evidence="2">
    <location>
        <begin position="19"/>
        <end position="194"/>
    </location>
</feature>
<protein>
    <recommendedName>
        <fullName evidence="5">Glycosyl transferase family 1 domain-containing protein</fullName>
    </recommendedName>
</protein>
<accession>A0A1F5PAE4</accession>
<dbReference type="SUPFAM" id="SSF53756">
    <property type="entry name" value="UDP-Glycosyltransferase/glycogen phosphorylase"/>
    <property type="match status" value="1"/>
</dbReference>
<proteinExistence type="predicted"/>
<dbReference type="GO" id="GO:0016757">
    <property type="term" value="F:glycosyltransferase activity"/>
    <property type="evidence" value="ECO:0007669"/>
    <property type="project" value="InterPro"/>
</dbReference>
<dbReference type="InterPro" id="IPR050194">
    <property type="entry name" value="Glycosyltransferase_grp1"/>
</dbReference>
<dbReference type="PANTHER" id="PTHR45947">
    <property type="entry name" value="SULFOQUINOVOSYL TRANSFERASE SQD2"/>
    <property type="match status" value="1"/>
</dbReference>
<sequence>MNNEKPSVALVHEFLTQLGGAERVLQELLYIYPDAPIHTLIYNGPKIKNLFSFYKKKVSFLQYIPFATDFHRWFLPLMPWAIESFNFKDYDIVLADASAFAKGVRVPKNTLLVCYCHTPTRYLWISGKDYVKSLKYPAFIKWLIPPVLSVVKKWDYKAAQRPNYYIANSKTVQERIKKYYNRESVVVYPPVDTEFFHPEGRKENYFFAASRLEPYKKIELVVRAFNDLELPLKIAGSGTDSARLRKIAKPNIEFLGRISDEELRRRYSESQAFIFPAEEDAGIMPLEAMSCGTPVIAYAAGGALETVVGGKTGLFFNEQSVEAIKQAVQVFDVRRFDVEVIRNHAKQFDKLIFRQRIKSLVDNWYANFKAANIEK</sequence>
<gene>
    <name evidence="3" type="ORF">A3J48_01960</name>
</gene>
<evidence type="ECO:0000259" key="1">
    <source>
        <dbReference type="Pfam" id="PF00534"/>
    </source>
</evidence>
<evidence type="ECO:0000313" key="3">
    <source>
        <dbReference type="EMBL" id="OGE86682.1"/>
    </source>
</evidence>
<dbReference type="PANTHER" id="PTHR45947:SF3">
    <property type="entry name" value="SULFOQUINOVOSYL TRANSFERASE SQD2"/>
    <property type="match status" value="1"/>
</dbReference>
<dbReference type="AlphaFoldDB" id="A0A1F5PAE4"/>
<reference evidence="3 4" key="1">
    <citation type="journal article" date="2016" name="Nat. Commun.">
        <title>Thousands of microbial genomes shed light on interconnected biogeochemical processes in an aquifer system.</title>
        <authorList>
            <person name="Anantharaman K."/>
            <person name="Brown C.T."/>
            <person name="Hug L.A."/>
            <person name="Sharon I."/>
            <person name="Castelle C.J."/>
            <person name="Probst A.J."/>
            <person name="Thomas B.C."/>
            <person name="Singh A."/>
            <person name="Wilkins M.J."/>
            <person name="Karaoz U."/>
            <person name="Brodie E.L."/>
            <person name="Williams K.H."/>
            <person name="Hubbard S.S."/>
            <person name="Banfield J.F."/>
        </authorList>
    </citation>
    <scope>NUCLEOTIDE SEQUENCE [LARGE SCALE GENOMIC DNA]</scope>
</reference>
<dbReference type="Pfam" id="PF00534">
    <property type="entry name" value="Glycos_transf_1"/>
    <property type="match status" value="1"/>
</dbReference>
<dbReference type="Pfam" id="PF13439">
    <property type="entry name" value="Glyco_transf_4"/>
    <property type="match status" value="1"/>
</dbReference>
<dbReference type="InterPro" id="IPR028098">
    <property type="entry name" value="Glyco_trans_4-like_N"/>
</dbReference>
<evidence type="ECO:0000313" key="4">
    <source>
        <dbReference type="Proteomes" id="UP000176786"/>
    </source>
</evidence>
<evidence type="ECO:0000259" key="2">
    <source>
        <dbReference type="Pfam" id="PF13439"/>
    </source>
</evidence>
<dbReference type="EMBL" id="MFES01000001">
    <property type="protein sequence ID" value="OGE86682.1"/>
    <property type="molecule type" value="Genomic_DNA"/>
</dbReference>
<dbReference type="STRING" id="1817832.A3J48_01960"/>
<dbReference type="Proteomes" id="UP000176786">
    <property type="component" value="Unassembled WGS sequence"/>
</dbReference>
<organism evidence="3 4">
    <name type="scientific">Candidatus Doudnabacteria bacterium RIFCSPHIGHO2_02_FULL_46_11</name>
    <dbReference type="NCBI Taxonomy" id="1817832"/>
    <lineage>
        <taxon>Bacteria</taxon>
        <taxon>Candidatus Doudnaibacteriota</taxon>
    </lineage>
</organism>